<feature type="domain" description="Response regulatory" evidence="5">
    <location>
        <begin position="18"/>
        <end position="132"/>
    </location>
</feature>
<dbReference type="InterPro" id="IPR016032">
    <property type="entry name" value="Sig_transdc_resp-reg_C-effctor"/>
</dbReference>
<feature type="domain" description="HTH luxR-type" evidence="4">
    <location>
        <begin position="159"/>
        <end position="224"/>
    </location>
</feature>
<dbReference type="InterPro" id="IPR011006">
    <property type="entry name" value="CheY-like_superfamily"/>
</dbReference>
<dbReference type="PROSITE" id="PS50043">
    <property type="entry name" value="HTH_LUXR_2"/>
    <property type="match status" value="1"/>
</dbReference>
<dbReference type="GO" id="GO:0000160">
    <property type="term" value="P:phosphorelay signal transduction system"/>
    <property type="evidence" value="ECO:0007669"/>
    <property type="project" value="InterPro"/>
</dbReference>
<dbReference type="InterPro" id="IPR039420">
    <property type="entry name" value="WalR-like"/>
</dbReference>
<dbReference type="SMART" id="SM00448">
    <property type="entry name" value="REC"/>
    <property type="match status" value="1"/>
</dbReference>
<dbReference type="PANTHER" id="PTHR43214">
    <property type="entry name" value="TWO-COMPONENT RESPONSE REGULATOR"/>
    <property type="match status" value="1"/>
</dbReference>
<dbReference type="PRINTS" id="PR00038">
    <property type="entry name" value="HTHLUXR"/>
</dbReference>
<accession>A0A2W2AZI6</accession>
<keyword evidence="1 3" id="KW-0597">Phosphoprotein</keyword>
<dbReference type="OrthoDB" id="9797341at2"/>
<evidence type="ECO:0000256" key="3">
    <source>
        <dbReference type="PROSITE-ProRule" id="PRU00169"/>
    </source>
</evidence>
<dbReference type="Proteomes" id="UP000248745">
    <property type="component" value="Unassembled WGS sequence"/>
</dbReference>
<dbReference type="SMART" id="SM00421">
    <property type="entry name" value="HTH_LUXR"/>
    <property type="match status" value="1"/>
</dbReference>
<name>A0A2W2AZI6_9BACT</name>
<evidence type="ECO:0000259" key="4">
    <source>
        <dbReference type="PROSITE" id="PS50043"/>
    </source>
</evidence>
<evidence type="ECO:0000259" key="5">
    <source>
        <dbReference type="PROSITE" id="PS50110"/>
    </source>
</evidence>
<dbReference type="InterPro" id="IPR001789">
    <property type="entry name" value="Sig_transdc_resp-reg_receiver"/>
</dbReference>
<dbReference type="Pfam" id="PF00196">
    <property type="entry name" value="GerE"/>
    <property type="match status" value="1"/>
</dbReference>
<evidence type="ECO:0000256" key="2">
    <source>
        <dbReference type="ARBA" id="ARBA00023125"/>
    </source>
</evidence>
<reference evidence="6 7" key="1">
    <citation type="submission" date="2018-06" db="EMBL/GenBank/DDBJ databases">
        <title>Mucibacter soli gen. nov., sp. nov., a new member of the family Chitinophagaceae producing mucin.</title>
        <authorList>
            <person name="Kim M.-K."/>
            <person name="Park S."/>
            <person name="Kim T.-S."/>
            <person name="Joung Y."/>
            <person name="Han J.-H."/>
            <person name="Kim S.B."/>
        </authorList>
    </citation>
    <scope>NUCLEOTIDE SEQUENCE [LARGE SCALE GENOMIC DNA]</scope>
    <source>
        <strain evidence="6 7">R1-15</strain>
    </source>
</reference>
<dbReference type="EMBL" id="QKTW01000013">
    <property type="protein sequence ID" value="PZF73444.1"/>
    <property type="molecule type" value="Genomic_DNA"/>
</dbReference>
<evidence type="ECO:0000313" key="7">
    <source>
        <dbReference type="Proteomes" id="UP000248745"/>
    </source>
</evidence>
<dbReference type="Pfam" id="PF00072">
    <property type="entry name" value="Response_reg"/>
    <property type="match status" value="1"/>
</dbReference>
<dbReference type="InterPro" id="IPR000792">
    <property type="entry name" value="Tscrpt_reg_LuxR_C"/>
</dbReference>
<feature type="modified residue" description="4-aspartylphosphate" evidence="3">
    <location>
        <position position="67"/>
    </location>
</feature>
<dbReference type="CDD" id="cd06170">
    <property type="entry name" value="LuxR_C_like"/>
    <property type="match status" value="1"/>
</dbReference>
<dbReference type="InterPro" id="IPR058245">
    <property type="entry name" value="NreC/VraR/RcsB-like_REC"/>
</dbReference>
<dbReference type="Gene3D" id="3.40.50.2300">
    <property type="match status" value="1"/>
</dbReference>
<dbReference type="PANTHER" id="PTHR43214:SF43">
    <property type="entry name" value="TWO-COMPONENT RESPONSE REGULATOR"/>
    <property type="match status" value="1"/>
</dbReference>
<dbReference type="GO" id="GO:0006355">
    <property type="term" value="P:regulation of DNA-templated transcription"/>
    <property type="evidence" value="ECO:0007669"/>
    <property type="project" value="InterPro"/>
</dbReference>
<dbReference type="PROSITE" id="PS50110">
    <property type="entry name" value="RESPONSE_REGULATORY"/>
    <property type="match status" value="1"/>
</dbReference>
<keyword evidence="7" id="KW-1185">Reference proteome</keyword>
<dbReference type="CDD" id="cd17535">
    <property type="entry name" value="REC_NarL-like"/>
    <property type="match status" value="1"/>
</dbReference>
<dbReference type="GO" id="GO:0003677">
    <property type="term" value="F:DNA binding"/>
    <property type="evidence" value="ECO:0007669"/>
    <property type="project" value="UniProtKB-KW"/>
</dbReference>
<gene>
    <name evidence="6" type="ORF">DN068_08625</name>
</gene>
<evidence type="ECO:0008006" key="8">
    <source>
        <dbReference type="Google" id="ProtNLM"/>
    </source>
</evidence>
<comment type="caution">
    <text evidence="6">The sequence shown here is derived from an EMBL/GenBank/DDBJ whole genome shotgun (WGS) entry which is preliminary data.</text>
</comment>
<organism evidence="6 7">
    <name type="scientific">Taibaiella soli</name>
    <dbReference type="NCBI Taxonomy" id="1649169"/>
    <lineage>
        <taxon>Bacteria</taxon>
        <taxon>Pseudomonadati</taxon>
        <taxon>Bacteroidota</taxon>
        <taxon>Chitinophagia</taxon>
        <taxon>Chitinophagales</taxon>
        <taxon>Chitinophagaceae</taxon>
        <taxon>Taibaiella</taxon>
    </lineage>
</organism>
<proteinExistence type="predicted"/>
<dbReference type="SUPFAM" id="SSF52172">
    <property type="entry name" value="CheY-like"/>
    <property type="match status" value="1"/>
</dbReference>
<sequence length="231" mass="26546">MNSLLKSTTMRTQVSLSKLLVIDDHKMIINGIKLLIGNQVSQFYEAHTKEAAISLLDQFEPDLVIIDYVLQEITGDIIVREIKYRYPKTKILAYSFSFDQEAIVNMFYAGVNGYVLKTNDDEELLNAIQVIMSGKEYFCVEARNQLINRLSNNSDHVKYTIADREFTHKEVEIIKLICKEKTAKEISKEIYLSERTVEQYRNNIAKRIGSKNIAGIIKFALKNGIVKLQDL</sequence>
<evidence type="ECO:0000256" key="1">
    <source>
        <dbReference type="ARBA" id="ARBA00022553"/>
    </source>
</evidence>
<evidence type="ECO:0000313" key="6">
    <source>
        <dbReference type="EMBL" id="PZF73444.1"/>
    </source>
</evidence>
<keyword evidence="2" id="KW-0238">DNA-binding</keyword>
<dbReference type="SUPFAM" id="SSF46894">
    <property type="entry name" value="C-terminal effector domain of the bipartite response regulators"/>
    <property type="match status" value="1"/>
</dbReference>
<dbReference type="AlphaFoldDB" id="A0A2W2AZI6"/>
<protein>
    <recommendedName>
        <fullName evidence="8">DNA-binding response regulator</fullName>
    </recommendedName>
</protein>